<evidence type="ECO:0000313" key="3">
    <source>
        <dbReference type="Proteomes" id="UP000812270"/>
    </source>
</evidence>
<gene>
    <name evidence="2" type="ORF">KTO63_26010</name>
</gene>
<keyword evidence="3" id="KW-1185">Reference proteome</keyword>
<reference evidence="2" key="1">
    <citation type="submission" date="2021-06" db="EMBL/GenBank/DDBJ databases">
        <authorList>
            <person name="Huq M.A."/>
        </authorList>
    </citation>
    <scope>NUCLEOTIDE SEQUENCE</scope>
    <source>
        <strain evidence="2">MAH-26</strain>
    </source>
</reference>
<dbReference type="RefSeq" id="WP_217795226.1">
    <property type="nucleotide sequence ID" value="NZ_JAHSPG010000018.1"/>
</dbReference>
<feature type="region of interest" description="Disordered" evidence="1">
    <location>
        <begin position="1"/>
        <end position="24"/>
    </location>
</feature>
<name>A0A9E2WA12_9BACT</name>
<protein>
    <submittedName>
        <fullName evidence="2">Uncharacterized protein</fullName>
    </submittedName>
</protein>
<dbReference type="AlphaFoldDB" id="A0A9E2WA12"/>
<comment type="caution">
    <text evidence="2">The sequence shown here is derived from an EMBL/GenBank/DDBJ whole genome shotgun (WGS) entry which is preliminary data.</text>
</comment>
<evidence type="ECO:0000313" key="2">
    <source>
        <dbReference type="EMBL" id="MBV4360647.1"/>
    </source>
</evidence>
<proteinExistence type="predicted"/>
<dbReference type="EMBL" id="JAHSPG010000018">
    <property type="protein sequence ID" value="MBV4360647.1"/>
    <property type="molecule type" value="Genomic_DNA"/>
</dbReference>
<accession>A0A9E2WA12</accession>
<feature type="compositionally biased region" description="Low complexity" evidence="1">
    <location>
        <begin position="1"/>
        <end position="16"/>
    </location>
</feature>
<dbReference type="Proteomes" id="UP000812270">
    <property type="component" value="Unassembled WGS sequence"/>
</dbReference>
<evidence type="ECO:0000256" key="1">
    <source>
        <dbReference type="SAM" id="MobiDB-lite"/>
    </source>
</evidence>
<sequence length="251" mass="27174">MAASKTPKATAAPTSSNEKTEEKKVEEIASKIKTESKGVINSASKIVFKAVNILEEEIAKGIVAARQVEDKLIDVPKLRNPSLKINSTQSEELLSRFRKDVHDIIDLFIDFTTIAVNSVEKISSNLISIKQENGTTTTKPVQQTHIPLIQVPQDIKPGESLEIPVKLENDDKNNSKSLFFTATPLTNENGNTLAASALSFSPNPLAIEPNTSGIVNVKIVVPASAKTGNYTSFVQAKDLDNVKATLLVKIV</sequence>
<organism evidence="2 3">
    <name type="scientific">Pinibacter aurantiacus</name>
    <dbReference type="NCBI Taxonomy" id="2851599"/>
    <lineage>
        <taxon>Bacteria</taxon>
        <taxon>Pseudomonadati</taxon>
        <taxon>Bacteroidota</taxon>
        <taxon>Chitinophagia</taxon>
        <taxon>Chitinophagales</taxon>
        <taxon>Chitinophagaceae</taxon>
        <taxon>Pinibacter</taxon>
    </lineage>
</organism>